<evidence type="ECO:0000313" key="2">
    <source>
        <dbReference type="EMBL" id="HHP81199.1"/>
    </source>
</evidence>
<dbReference type="Pfam" id="PF05368">
    <property type="entry name" value="NmrA"/>
    <property type="match status" value="1"/>
</dbReference>
<proteinExistence type="predicted"/>
<feature type="domain" description="NmrA-like" evidence="1">
    <location>
        <begin position="41"/>
        <end position="120"/>
    </location>
</feature>
<sequence length="131" mass="14123">MNLEYPTQIKLLEVIDSVEELENILSTPYTETIEDLASIKGDIIILGAGGKIGPSLVLTAIRAINCGDLDKKVIAVSRFTRRDVAEKLRENGVEVVEADLSDEKAIENLAGIVNVISMVGVKFGTPVVICL</sequence>
<dbReference type="EMBL" id="DRZI01000030">
    <property type="protein sequence ID" value="HHP81199.1"/>
    <property type="molecule type" value="Genomic_DNA"/>
</dbReference>
<protein>
    <recommendedName>
        <fullName evidence="1">NmrA-like domain-containing protein</fullName>
    </recommendedName>
</protein>
<dbReference type="SUPFAM" id="SSF51735">
    <property type="entry name" value="NAD(P)-binding Rossmann-fold domains"/>
    <property type="match status" value="1"/>
</dbReference>
<organism evidence="2">
    <name type="scientific">Ignisphaera aggregans</name>
    <dbReference type="NCBI Taxonomy" id="334771"/>
    <lineage>
        <taxon>Archaea</taxon>
        <taxon>Thermoproteota</taxon>
        <taxon>Thermoprotei</taxon>
        <taxon>Desulfurococcales</taxon>
        <taxon>Desulfurococcaceae</taxon>
        <taxon>Ignisphaera</taxon>
    </lineage>
</organism>
<name>A0A7C5XFS7_9CREN</name>
<dbReference type="EMBL" id="DRUB01000046">
    <property type="protein sequence ID" value="HHR95709.1"/>
    <property type="molecule type" value="Genomic_DNA"/>
</dbReference>
<evidence type="ECO:0000313" key="3">
    <source>
        <dbReference type="EMBL" id="HHR95709.1"/>
    </source>
</evidence>
<dbReference type="AlphaFoldDB" id="A0A7C5XFS7"/>
<dbReference type="Gene3D" id="3.40.50.720">
    <property type="entry name" value="NAD(P)-binding Rossmann-like Domain"/>
    <property type="match status" value="1"/>
</dbReference>
<comment type="caution">
    <text evidence="2">The sequence shown here is derived from an EMBL/GenBank/DDBJ whole genome shotgun (WGS) entry which is preliminary data.</text>
</comment>
<dbReference type="InterPro" id="IPR008030">
    <property type="entry name" value="NmrA-like"/>
</dbReference>
<gene>
    <name evidence="3" type="ORF">ENL47_02540</name>
    <name evidence="2" type="ORF">ENM84_00895</name>
</gene>
<evidence type="ECO:0000259" key="1">
    <source>
        <dbReference type="Pfam" id="PF05368"/>
    </source>
</evidence>
<reference evidence="2" key="1">
    <citation type="journal article" date="2020" name="mSystems">
        <title>Genome- and Community-Level Interaction Insights into Carbon Utilization and Element Cycling Functions of Hydrothermarchaeota in Hydrothermal Sediment.</title>
        <authorList>
            <person name="Zhou Z."/>
            <person name="Liu Y."/>
            <person name="Xu W."/>
            <person name="Pan J."/>
            <person name="Luo Z.H."/>
            <person name="Li M."/>
        </authorList>
    </citation>
    <scope>NUCLEOTIDE SEQUENCE [LARGE SCALE GENOMIC DNA]</scope>
    <source>
        <strain evidence="3">SpSt-1</strain>
        <strain evidence="2">SpSt-1121</strain>
    </source>
</reference>
<dbReference type="InterPro" id="IPR036291">
    <property type="entry name" value="NAD(P)-bd_dom_sf"/>
</dbReference>
<accession>A0A7C5XFS7</accession>